<dbReference type="InterPro" id="IPR039426">
    <property type="entry name" value="TonB-dep_rcpt-like"/>
</dbReference>
<dbReference type="Pfam" id="PF07715">
    <property type="entry name" value="Plug"/>
    <property type="match status" value="1"/>
</dbReference>
<dbReference type="GO" id="GO:0006811">
    <property type="term" value="P:monoatomic ion transport"/>
    <property type="evidence" value="ECO:0007669"/>
    <property type="project" value="UniProtKB-KW"/>
</dbReference>
<evidence type="ECO:0000256" key="6">
    <source>
        <dbReference type="ARBA" id="ARBA00023065"/>
    </source>
</evidence>
<dbReference type="GO" id="GO:0015288">
    <property type="term" value="F:porin activity"/>
    <property type="evidence" value="ECO:0007669"/>
    <property type="project" value="UniProtKB-KW"/>
</dbReference>
<dbReference type="NCBIfam" id="TIGR01779">
    <property type="entry name" value="TonB-B12"/>
    <property type="match status" value="1"/>
</dbReference>
<comment type="subcellular location">
    <subcellularLocation>
        <location evidence="1 11">Cell outer membrane</location>
        <topology evidence="1 11">Multi-pass membrane protein</topology>
    </subcellularLocation>
</comment>
<keyword evidence="5" id="KW-0732">Signal</keyword>
<dbReference type="CDD" id="cd01347">
    <property type="entry name" value="ligand_gated_channel"/>
    <property type="match status" value="1"/>
</dbReference>
<evidence type="ECO:0000256" key="9">
    <source>
        <dbReference type="ARBA" id="ARBA00023136"/>
    </source>
</evidence>
<keyword evidence="10 11" id="KW-0998">Cell outer membrane</keyword>
<protein>
    <submittedName>
        <fullName evidence="15">TonB-dependent vitamin B12 receptor</fullName>
    </submittedName>
</protein>
<dbReference type="InterPro" id="IPR037066">
    <property type="entry name" value="Plug_dom_sf"/>
</dbReference>
<dbReference type="InterPro" id="IPR036942">
    <property type="entry name" value="Beta-barrel_TonB_sf"/>
</dbReference>
<proteinExistence type="inferred from homology"/>
<evidence type="ECO:0000313" key="16">
    <source>
        <dbReference type="Proteomes" id="UP000253782"/>
    </source>
</evidence>
<accession>A0A369UQB7</accession>
<dbReference type="OrthoDB" id="9764669at2"/>
<dbReference type="PANTHER" id="PTHR30069">
    <property type="entry name" value="TONB-DEPENDENT OUTER MEMBRANE RECEPTOR"/>
    <property type="match status" value="1"/>
</dbReference>
<dbReference type="GO" id="GO:0015420">
    <property type="term" value="F:ABC-type vitamin B12 transporter activity"/>
    <property type="evidence" value="ECO:0007669"/>
    <property type="project" value="InterPro"/>
</dbReference>
<feature type="domain" description="TonB-dependent receptor-like beta-barrel" evidence="13">
    <location>
        <begin position="245"/>
        <end position="630"/>
    </location>
</feature>
<dbReference type="GO" id="GO:0009279">
    <property type="term" value="C:cell outer membrane"/>
    <property type="evidence" value="ECO:0007669"/>
    <property type="project" value="UniProtKB-SubCell"/>
</dbReference>
<dbReference type="Proteomes" id="UP000253782">
    <property type="component" value="Unassembled WGS sequence"/>
</dbReference>
<comment type="similarity">
    <text evidence="11 12">Belongs to the TonB-dependent receptor family.</text>
</comment>
<keyword evidence="8" id="KW-0626">Porin</keyword>
<dbReference type="Gene3D" id="2.170.130.10">
    <property type="entry name" value="TonB-dependent receptor, plug domain"/>
    <property type="match status" value="1"/>
</dbReference>
<keyword evidence="2 11" id="KW-0813">Transport</keyword>
<evidence type="ECO:0000256" key="3">
    <source>
        <dbReference type="ARBA" id="ARBA00022452"/>
    </source>
</evidence>
<dbReference type="InterPro" id="IPR010101">
    <property type="entry name" value="B12_transptr_BtuB"/>
</dbReference>
<evidence type="ECO:0000256" key="1">
    <source>
        <dbReference type="ARBA" id="ARBA00004571"/>
    </source>
</evidence>
<keyword evidence="16" id="KW-1185">Reference proteome</keyword>
<dbReference type="InterPro" id="IPR000531">
    <property type="entry name" value="Beta-barrel_TonB"/>
</dbReference>
<evidence type="ECO:0000256" key="7">
    <source>
        <dbReference type="ARBA" id="ARBA00023077"/>
    </source>
</evidence>
<dbReference type="Pfam" id="PF00593">
    <property type="entry name" value="TonB_dep_Rec_b-barrel"/>
    <property type="match status" value="1"/>
</dbReference>
<dbReference type="Gene3D" id="2.40.170.20">
    <property type="entry name" value="TonB-dependent receptor, beta-barrel domain"/>
    <property type="match status" value="1"/>
</dbReference>
<name>A0A369UQB7_9GAMM</name>
<keyword evidence="9 11" id="KW-0472">Membrane</keyword>
<evidence type="ECO:0000313" key="15">
    <source>
        <dbReference type="EMBL" id="RDD80509.1"/>
    </source>
</evidence>
<dbReference type="PROSITE" id="PS52016">
    <property type="entry name" value="TONB_DEPENDENT_REC_3"/>
    <property type="match status" value="1"/>
</dbReference>
<evidence type="ECO:0000256" key="12">
    <source>
        <dbReference type="RuleBase" id="RU003357"/>
    </source>
</evidence>
<evidence type="ECO:0000256" key="10">
    <source>
        <dbReference type="ARBA" id="ARBA00023237"/>
    </source>
</evidence>
<dbReference type="GO" id="GO:0046930">
    <property type="term" value="C:pore complex"/>
    <property type="evidence" value="ECO:0007669"/>
    <property type="project" value="UniProtKB-KW"/>
</dbReference>
<evidence type="ECO:0000256" key="5">
    <source>
        <dbReference type="ARBA" id="ARBA00022729"/>
    </source>
</evidence>
<keyword evidence="15" id="KW-0675">Receptor</keyword>
<keyword evidence="4 11" id="KW-0812">Transmembrane</keyword>
<dbReference type="SUPFAM" id="SSF56935">
    <property type="entry name" value="Porins"/>
    <property type="match status" value="1"/>
</dbReference>
<feature type="domain" description="TonB-dependent receptor plug" evidence="14">
    <location>
        <begin position="81"/>
        <end position="187"/>
    </location>
</feature>
<evidence type="ECO:0000256" key="2">
    <source>
        <dbReference type="ARBA" id="ARBA00022448"/>
    </source>
</evidence>
<evidence type="ECO:0000259" key="13">
    <source>
        <dbReference type="Pfam" id="PF00593"/>
    </source>
</evidence>
<organism evidence="15 16">
    <name type="scientific">Dyella tabacisoli</name>
    <dbReference type="NCBI Taxonomy" id="2282381"/>
    <lineage>
        <taxon>Bacteria</taxon>
        <taxon>Pseudomonadati</taxon>
        <taxon>Pseudomonadota</taxon>
        <taxon>Gammaproteobacteria</taxon>
        <taxon>Lysobacterales</taxon>
        <taxon>Rhodanobacteraceae</taxon>
        <taxon>Dyella</taxon>
    </lineage>
</organism>
<sequence length="658" mass="72185">MSWGCVHGTPAPRLLPLVPISRHRAGLARRRSVAVHSHVLLVRRSALAVALLSVFAPAFAADAANDLTSVVVTATRTEQTQSSTLAAITVIDRSDIERLQPSSVQDLLRGTPGMSIANNGGPGKPTSLFLRGSEADHVLVLVDGIKIGSATLGLPAIQDIPVEQIERIEIVRGPFSSLYGSEAIGGVIQIFTRRPAGAFVPNFSFGVGSYDTLRGSAGVAGRTAQAWYSLEASHDQTQGINACRGKPFPNGGGCYTYEPDRDGYRNNSLSLQGGYRFSDAWDADARVFRTEAHNKYDGTSSNSSDSVSQVAGTRVHYKPSKALTFTLSLAQSVDLSDNYLNNVYTSTFNTRRNLGSLQADIGAGGGLYSLGFDVQGDKVQSNTTYVVDHRVNRGWFGQWQQTFGSQSLQASVRRDDNSQFGGKNTGSLLWGWDFTQELRLTASYGTAFKAPTFNELYYPYYGKSTLRPESSRSFELGLRGTHSWGGWSLNAFQNKINDLIAYDNTPNPPLYPYGSANNIERARIRGVEATAHTTVAEWNVSGTATWLDPRNETNGSYHSNWLPRRAKQSGRIDADRQMGDLSFGGSIYVAGDRYDDLANNYRLGGYALTDLRVTYAMHKDWRLQLSANNVFNKHYETAAYYNQPGRNYMLTLRYQPAQ</sequence>
<evidence type="ECO:0000256" key="4">
    <source>
        <dbReference type="ARBA" id="ARBA00022692"/>
    </source>
</evidence>
<gene>
    <name evidence="15" type="primary">btuB</name>
    <name evidence="15" type="ORF">DVJ77_16630</name>
</gene>
<keyword evidence="7 12" id="KW-0798">TonB box</keyword>
<reference evidence="15 16" key="1">
    <citation type="submission" date="2018-07" db="EMBL/GenBank/DDBJ databases">
        <title>Dyella tabacisoli L4-6T, whole genome shotgun sequence.</title>
        <authorList>
            <person name="Zhou X.-K."/>
            <person name="Li W.-J."/>
            <person name="Duan Y.-Q."/>
        </authorList>
    </citation>
    <scope>NUCLEOTIDE SEQUENCE [LARGE SCALE GENOMIC DNA]</scope>
    <source>
        <strain evidence="15 16">L4-6</strain>
    </source>
</reference>
<keyword evidence="6" id="KW-0406">Ion transport</keyword>
<dbReference type="EMBL" id="QQAH01000016">
    <property type="protein sequence ID" value="RDD80509.1"/>
    <property type="molecule type" value="Genomic_DNA"/>
</dbReference>
<dbReference type="AlphaFoldDB" id="A0A369UQB7"/>
<keyword evidence="3 11" id="KW-1134">Transmembrane beta strand</keyword>
<evidence type="ECO:0000256" key="8">
    <source>
        <dbReference type="ARBA" id="ARBA00023114"/>
    </source>
</evidence>
<dbReference type="PANTHER" id="PTHR30069:SF53">
    <property type="entry name" value="COLICIN I RECEPTOR-RELATED"/>
    <property type="match status" value="1"/>
</dbReference>
<comment type="caution">
    <text evidence="15">The sequence shown here is derived from an EMBL/GenBank/DDBJ whole genome shotgun (WGS) entry which is preliminary data.</text>
</comment>
<evidence type="ECO:0000256" key="11">
    <source>
        <dbReference type="PROSITE-ProRule" id="PRU01360"/>
    </source>
</evidence>
<evidence type="ECO:0000259" key="14">
    <source>
        <dbReference type="Pfam" id="PF07715"/>
    </source>
</evidence>
<dbReference type="InterPro" id="IPR012910">
    <property type="entry name" value="Plug_dom"/>
</dbReference>